<name>A0A2T0X140_9RHOB</name>
<accession>A0A2T0X140</accession>
<keyword evidence="2" id="KW-1185">Reference proteome</keyword>
<evidence type="ECO:0000313" key="2">
    <source>
        <dbReference type="Proteomes" id="UP000238801"/>
    </source>
</evidence>
<comment type="caution">
    <text evidence="1">The sequence shown here is derived from an EMBL/GenBank/DDBJ whole genome shotgun (WGS) entry which is preliminary data.</text>
</comment>
<reference evidence="1 2" key="1">
    <citation type="submission" date="2018-03" db="EMBL/GenBank/DDBJ databases">
        <title>Genomic Encyclopedia of Archaeal and Bacterial Type Strains, Phase II (KMG-II): from individual species to whole genera.</title>
        <authorList>
            <person name="Goeker M."/>
        </authorList>
    </citation>
    <scope>NUCLEOTIDE SEQUENCE [LARGE SCALE GENOMIC DNA]</scope>
    <source>
        <strain evidence="1 2">DSM 29318</strain>
    </source>
</reference>
<dbReference type="EMBL" id="PVTT01000002">
    <property type="protein sequence ID" value="PRY92662.1"/>
    <property type="molecule type" value="Genomic_DNA"/>
</dbReference>
<organism evidence="1 2">
    <name type="scientific">Hasllibacter halocynthiae</name>
    <dbReference type="NCBI Taxonomy" id="595589"/>
    <lineage>
        <taxon>Bacteria</taxon>
        <taxon>Pseudomonadati</taxon>
        <taxon>Pseudomonadota</taxon>
        <taxon>Alphaproteobacteria</taxon>
        <taxon>Rhodobacterales</taxon>
        <taxon>Roseobacteraceae</taxon>
        <taxon>Hasllibacter</taxon>
    </lineage>
</organism>
<evidence type="ECO:0008006" key="3">
    <source>
        <dbReference type="Google" id="ProtNLM"/>
    </source>
</evidence>
<dbReference type="AlphaFoldDB" id="A0A2T0X140"/>
<gene>
    <name evidence="1" type="ORF">BCF33_1515</name>
</gene>
<dbReference type="Proteomes" id="UP000238801">
    <property type="component" value="Unassembled WGS sequence"/>
</dbReference>
<proteinExistence type="predicted"/>
<dbReference type="RefSeq" id="WP_245883769.1">
    <property type="nucleotide sequence ID" value="NZ_PVTT01000002.1"/>
</dbReference>
<protein>
    <recommendedName>
        <fullName evidence="3">Glycosyl transferase family 2</fullName>
    </recommendedName>
</protein>
<sequence length="290" mass="31998">MPSPDRPAARHESLDALLGGRAPLGTGPAAIVLCEDGAEVAGTLRHLLADGFGRVVAVLARGVEGPALSGTDEVPWPRGMDFAAVVSRVAAACPGQWLHYCFNAEYLFHPFHGSRTVGEMLSFVAEERRGSVLCYVVDLYAGDLGAHPDAVDVEGALLDGFGYYAQARRGPDGEPLERQLDFHGGLRWRFEEHVPRKRRRIDRIGLFRALPGLRLNPDHTLSEPELNTYACPWHNNPTAAICSFRTAKALKTNPGSMYEIERFAWHGSEPFRWDAQQLLDLGLMEPGQWF</sequence>
<evidence type="ECO:0000313" key="1">
    <source>
        <dbReference type="EMBL" id="PRY92662.1"/>
    </source>
</evidence>